<protein>
    <recommendedName>
        <fullName evidence="6">Phage abortive infection protein</fullName>
    </recommendedName>
</protein>
<evidence type="ECO:0008006" key="6">
    <source>
        <dbReference type="Google" id="ProtNLM"/>
    </source>
</evidence>
<proteinExistence type="predicted"/>
<keyword evidence="2" id="KW-0812">Transmembrane</keyword>
<dbReference type="Proteomes" id="UP000461730">
    <property type="component" value="Unassembled WGS sequence"/>
</dbReference>
<organism evidence="4 5">
    <name type="scientific">Chitinophaga tropicalis</name>
    <dbReference type="NCBI Taxonomy" id="2683588"/>
    <lineage>
        <taxon>Bacteria</taxon>
        <taxon>Pseudomonadati</taxon>
        <taxon>Bacteroidota</taxon>
        <taxon>Chitinophagia</taxon>
        <taxon>Chitinophagales</taxon>
        <taxon>Chitinophagaceae</taxon>
        <taxon>Chitinophaga</taxon>
    </lineage>
</organism>
<evidence type="ECO:0000256" key="3">
    <source>
        <dbReference type="SAM" id="SignalP"/>
    </source>
</evidence>
<comment type="caution">
    <text evidence="4">The sequence shown here is derived from an EMBL/GenBank/DDBJ whole genome shotgun (WGS) entry which is preliminary data.</text>
</comment>
<evidence type="ECO:0000313" key="4">
    <source>
        <dbReference type="EMBL" id="MVT07827.1"/>
    </source>
</evidence>
<evidence type="ECO:0000313" key="5">
    <source>
        <dbReference type="Proteomes" id="UP000461730"/>
    </source>
</evidence>
<feature type="chain" id="PRO_5029818948" description="Phage abortive infection protein" evidence="3">
    <location>
        <begin position="23"/>
        <end position="343"/>
    </location>
</feature>
<dbReference type="InterPro" id="IPR031709">
    <property type="entry name" value="PutAbiC"/>
</dbReference>
<dbReference type="AlphaFoldDB" id="A0A7K1U0C9"/>
<keyword evidence="5" id="KW-1185">Reference proteome</keyword>
<name>A0A7K1U0C9_9BACT</name>
<reference evidence="4 5" key="1">
    <citation type="submission" date="2019-12" db="EMBL/GenBank/DDBJ databases">
        <title>Chitinophaga sp. strain ysch24 (GDMCC 1.1355), whole genome shotgun sequence.</title>
        <authorList>
            <person name="Zhang X."/>
        </authorList>
    </citation>
    <scope>NUCLEOTIDE SEQUENCE [LARGE SCALE GENOMIC DNA]</scope>
    <source>
        <strain evidence="5">ysch24</strain>
    </source>
</reference>
<feature type="transmembrane region" description="Helical" evidence="2">
    <location>
        <begin position="65"/>
        <end position="87"/>
    </location>
</feature>
<sequence length="343" mass="40573">MRLFRFLIPVLSLLLVDSIIFAQPGARNHKDSQPNSRMGIPASVTPSDSDSHRSDTSDSPTTIEIINAVASIATALGFIMVIIQFWYTRKKDKDDQVRIEEERNNNLLDSQSEQKRMREQFELQLAQSHTQQFEHSLFSLLNLFNQVVLQLKFKDKTDMYGDDNPVEEYGRGVFDEAARRIKRMCELRIMDDPDDSDNPYTHPVKSIAEARYQMAERYHDNYYIYFEEILNHYFRSLYHIFKYIDKSELIKDDRKPYYASIVRSQLSQNELLAIMFNLIIYDYGYPQFLRLDKKYRILENFRHDAPFLKHYYDLYIAIKADTESEDGEDGISLKGYRSLYLDF</sequence>
<evidence type="ECO:0000256" key="1">
    <source>
        <dbReference type="SAM" id="MobiDB-lite"/>
    </source>
</evidence>
<feature type="signal peptide" evidence="3">
    <location>
        <begin position="1"/>
        <end position="22"/>
    </location>
</feature>
<gene>
    <name evidence="4" type="ORF">GO493_06100</name>
</gene>
<keyword evidence="2" id="KW-1133">Transmembrane helix</keyword>
<keyword evidence="3" id="KW-0732">Signal</keyword>
<feature type="region of interest" description="Disordered" evidence="1">
    <location>
        <begin position="26"/>
        <end position="59"/>
    </location>
</feature>
<keyword evidence="2" id="KW-0472">Membrane</keyword>
<dbReference type="EMBL" id="WRXN01000002">
    <property type="protein sequence ID" value="MVT07827.1"/>
    <property type="molecule type" value="Genomic_DNA"/>
</dbReference>
<evidence type="ECO:0000256" key="2">
    <source>
        <dbReference type="SAM" id="Phobius"/>
    </source>
</evidence>
<accession>A0A7K1U0C9</accession>
<dbReference type="Pfam" id="PF16872">
    <property type="entry name" value="putAbiC"/>
    <property type="match status" value="1"/>
</dbReference>